<evidence type="ECO:0000313" key="3">
    <source>
        <dbReference type="Proteomes" id="UP000439903"/>
    </source>
</evidence>
<keyword evidence="3" id="KW-1185">Reference proteome</keyword>
<proteinExistence type="predicted"/>
<dbReference type="OrthoDB" id="2441629at2759"/>
<evidence type="ECO:0000256" key="1">
    <source>
        <dbReference type="SAM" id="MobiDB-lite"/>
    </source>
</evidence>
<reference evidence="2 3" key="1">
    <citation type="journal article" date="2019" name="Environ. Microbiol.">
        <title>At the nexus of three kingdoms: the genome of the mycorrhizal fungus Gigaspora margarita provides insights into plant, endobacterial and fungal interactions.</title>
        <authorList>
            <person name="Venice F."/>
            <person name="Ghignone S."/>
            <person name="Salvioli di Fossalunga A."/>
            <person name="Amselem J."/>
            <person name="Novero M."/>
            <person name="Xianan X."/>
            <person name="Sedzielewska Toro K."/>
            <person name="Morin E."/>
            <person name="Lipzen A."/>
            <person name="Grigoriev I.V."/>
            <person name="Henrissat B."/>
            <person name="Martin F.M."/>
            <person name="Bonfante P."/>
        </authorList>
    </citation>
    <scope>NUCLEOTIDE SEQUENCE [LARGE SCALE GENOMIC DNA]</scope>
    <source>
        <strain evidence="2 3">BEG34</strain>
    </source>
</reference>
<accession>A0A8H3X0K7</accession>
<dbReference type="EMBL" id="WTPW01002591">
    <property type="protein sequence ID" value="KAF0375615.1"/>
    <property type="molecule type" value="Genomic_DNA"/>
</dbReference>
<organism evidence="2 3">
    <name type="scientific">Gigaspora margarita</name>
    <dbReference type="NCBI Taxonomy" id="4874"/>
    <lineage>
        <taxon>Eukaryota</taxon>
        <taxon>Fungi</taxon>
        <taxon>Fungi incertae sedis</taxon>
        <taxon>Mucoromycota</taxon>
        <taxon>Glomeromycotina</taxon>
        <taxon>Glomeromycetes</taxon>
        <taxon>Diversisporales</taxon>
        <taxon>Gigasporaceae</taxon>
        <taxon>Gigaspora</taxon>
    </lineage>
</organism>
<feature type="region of interest" description="Disordered" evidence="1">
    <location>
        <begin position="1"/>
        <end position="22"/>
    </location>
</feature>
<sequence length="235" mass="26404">MFYTTQGTSSQDLDSTINLSSSASERDEVNIIEDLDTSDQDELSSQDDCNESMNNQIIEVSSHQNSNIQDSNEEQSFIAARNKLFTEIVPITDDNSASAAIIALESGKAIIDVAEISRLEAAYMYAYIYRECAKLALTAVPTTGRKEKWKTILNYMLLEWKVQIITPEKTTHLNNAGKVECESFIAEVFSVRAAERMTRWLRLINDGKIPDILLQGTNFYHEDDSCDGIEPLDNI</sequence>
<gene>
    <name evidence="2" type="ORF">F8M41_012744</name>
</gene>
<name>A0A8H3X0K7_GIGMA</name>
<protein>
    <submittedName>
        <fullName evidence="2">Uncharacterized protein</fullName>
    </submittedName>
</protein>
<dbReference type="AlphaFoldDB" id="A0A8H3X0K7"/>
<comment type="caution">
    <text evidence="2">The sequence shown here is derived from an EMBL/GenBank/DDBJ whole genome shotgun (WGS) entry which is preliminary data.</text>
</comment>
<evidence type="ECO:0000313" key="2">
    <source>
        <dbReference type="EMBL" id="KAF0375615.1"/>
    </source>
</evidence>
<dbReference type="Proteomes" id="UP000439903">
    <property type="component" value="Unassembled WGS sequence"/>
</dbReference>